<gene>
    <name evidence="2" type="ORF">SK128_003938</name>
</gene>
<reference evidence="2 3" key="1">
    <citation type="submission" date="2023-11" db="EMBL/GenBank/DDBJ databases">
        <title>Halocaridina rubra genome assembly.</title>
        <authorList>
            <person name="Smith C."/>
        </authorList>
    </citation>
    <scope>NUCLEOTIDE SEQUENCE [LARGE SCALE GENOMIC DNA]</scope>
    <source>
        <strain evidence="2">EP-1</strain>
        <tissue evidence="2">Whole</tissue>
    </source>
</reference>
<dbReference type="AlphaFoldDB" id="A0AAN8WMB5"/>
<feature type="compositionally biased region" description="Polar residues" evidence="1">
    <location>
        <begin position="139"/>
        <end position="149"/>
    </location>
</feature>
<feature type="compositionally biased region" description="Basic and acidic residues" evidence="1">
    <location>
        <begin position="224"/>
        <end position="238"/>
    </location>
</feature>
<feature type="region of interest" description="Disordered" evidence="1">
    <location>
        <begin position="441"/>
        <end position="460"/>
    </location>
</feature>
<sequence>MMRVLAVTLGRSLRPQQNGEDPRQPQSSSNHFLRKPEASKSLLTPPQRQPHSKKPQEKESNGVRKSVSKNAVLKSPSQTVSGQVNIKTNNNNKKPLSRIPTVSKNDRDSTRSTKSLIPSKSGNGGESVYAKATVRGKETQNGLRNNSKANGCESPAVVAPNYGNEPKSARVTRIPKETMSAHRSKLVRNSSLSKLRAKFRRQPLTSGTGNETDTEQLLSESEDRENSTHRITDLRDILVSHSNSQGSPMGDQSEISTSSMCSTSSKNSSYGSVKRQYGLHLDLRRDVVNPSVIHEEVNHWVSRVKKDERSWSNVPPPRCLTPHKVHIGSELIPWVDPVELKDGGESTYYLPMGGRLSMPLNTRAQSVCGGYSSLPYQRPQPHPTSLLSPSVTPETKLGSWPRPSKWSEVETGTKVYAGRLQALPGAPPCVAQTNNFNTTISDGLPSETNGSDSPFGTFPRRRPLQKVTGFMWSE</sequence>
<proteinExistence type="predicted"/>
<comment type="caution">
    <text evidence="2">The sequence shown here is derived from an EMBL/GenBank/DDBJ whole genome shotgun (WGS) entry which is preliminary data.</text>
</comment>
<feature type="compositionally biased region" description="Polar residues" evidence="1">
    <location>
        <begin position="75"/>
        <end position="94"/>
    </location>
</feature>
<evidence type="ECO:0000256" key="1">
    <source>
        <dbReference type="SAM" id="MobiDB-lite"/>
    </source>
</evidence>
<dbReference type="Proteomes" id="UP001381693">
    <property type="component" value="Unassembled WGS sequence"/>
</dbReference>
<feature type="compositionally biased region" description="Polar residues" evidence="1">
    <location>
        <begin position="441"/>
        <end position="454"/>
    </location>
</feature>
<feature type="compositionally biased region" description="Low complexity" evidence="1">
    <location>
        <begin position="253"/>
        <end position="269"/>
    </location>
</feature>
<feature type="compositionally biased region" description="Polar residues" evidence="1">
    <location>
        <begin position="203"/>
        <end position="219"/>
    </location>
</feature>
<organism evidence="2 3">
    <name type="scientific">Halocaridina rubra</name>
    <name type="common">Hawaiian red shrimp</name>
    <dbReference type="NCBI Taxonomy" id="373956"/>
    <lineage>
        <taxon>Eukaryota</taxon>
        <taxon>Metazoa</taxon>
        <taxon>Ecdysozoa</taxon>
        <taxon>Arthropoda</taxon>
        <taxon>Crustacea</taxon>
        <taxon>Multicrustacea</taxon>
        <taxon>Malacostraca</taxon>
        <taxon>Eumalacostraca</taxon>
        <taxon>Eucarida</taxon>
        <taxon>Decapoda</taxon>
        <taxon>Pleocyemata</taxon>
        <taxon>Caridea</taxon>
        <taxon>Atyoidea</taxon>
        <taxon>Atyidae</taxon>
        <taxon>Halocaridina</taxon>
    </lineage>
</organism>
<evidence type="ECO:0000313" key="3">
    <source>
        <dbReference type="Proteomes" id="UP001381693"/>
    </source>
</evidence>
<keyword evidence="3" id="KW-1185">Reference proteome</keyword>
<accession>A0AAN8WMB5</accession>
<evidence type="ECO:0000313" key="2">
    <source>
        <dbReference type="EMBL" id="KAK7018667.1"/>
    </source>
</evidence>
<feature type="region of interest" description="Disordered" evidence="1">
    <location>
        <begin position="1"/>
        <end position="169"/>
    </location>
</feature>
<name>A0AAN8WMB5_HALRR</name>
<feature type="compositionally biased region" description="Polar residues" evidence="1">
    <location>
        <begin position="383"/>
        <end position="393"/>
    </location>
</feature>
<feature type="region of interest" description="Disordered" evidence="1">
    <location>
        <begin position="197"/>
        <end position="269"/>
    </location>
</feature>
<protein>
    <submittedName>
        <fullName evidence="2">Uncharacterized protein</fullName>
    </submittedName>
</protein>
<feature type="region of interest" description="Disordered" evidence="1">
    <location>
        <begin position="379"/>
        <end position="405"/>
    </location>
</feature>
<feature type="compositionally biased region" description="Polar residues" evidence="1">
    <location>
        <begin position="14"/>
        <end position="31"/>
    </location>
</feature>
<dbReference type="EMBL" id="JAXCGZ010023030">
    <property type="protein sequence ID" value="KAK7018667.1"/>
    <property type="molecule type" value="Genomic_DNA"/>
</dbReference>
<feature type="compositionally biased region" description="Polar residues" evidence="1">
    <location>
        <begin position="112"/>
        <end position="121"/>
    </location>
</feature>